<proteinExistence type="predicted"/>
<dbReference type="SUPFAM" id="SSF88659">
    <property type="entry name" value="Sigma3 and sigma4 domains of RNA polymerase sigma factors"/>
    <property type="match status" value="1"/>
</dbReference>
<dbReference type="InterPro" id="IPR007627">
    <property type="entry name" value="RNA_pol_sigma70_r2"/>
</dbReference>
<dbReference type="PANTHER" id="PTHR30385">
    <property type="entry name" value="SIGMA FACTOR F FLAGELLAR"/>
    <property type="match status" value="1"/>
</dbReference>
<dbReference type="GO" id="GO:0003677">
    <property type="term" value="F:DNA binding"/>
    <property type="evidence" value="ECO:0007669"/>
    <property type="project" value="UniProtKB-KW"/>
</dbReference>
<dbReference type="AlphaFoldDB" id="A0A0M2P2R1"/>
<organism evidence="6 7">
    <name type="scientific">Staphylococcus cohnii subsp. cohnii</name>
    <dbReference type="NCBI Taxonomy" id="74704"/>
    <lineage>
        <taxon>Bacteria</taxon>
        <taxon>Bacillati</taxon>
        <taxon>Bacillota</taxon>
        <taxon>Bacilli</taxon>
        <taxon>Bacillales</taxon>
        <taxon>Staphylococcaceae</taxon>
        <taxon>Staphylococcus</taxon>
        <taxon>Staphylococcus cohnii species complex</taxon>
    </lineage>
</organism>
<evidence type="ECO:0000313" key="6">
    <source>
        <dbReference type="EMBL" id="KKI64213.1"/>
    </source>
</evidence>
<keyword evidence="3" id="KW-0238">DNA-binding</keyword>
<dbReference type="GO" id="GO:0016987">
    <property type="term" value="F:sigma factor activity"/>
    <property type="evidence" value="ECO:0007669"/>
    <property type="project" value="UniProtKB-KW"/>
</dbReference>
<dbReference type="InterPro" id="IPR013324">
    <property type="entry name" value="RNA_pol_sigma_r3/r4-like"/>
</dbReference>
<dbReference type="Gene3D" id="1.10.1740.10">
    <property type="match status" value="1"/>
</dbReference>
<protein>
    <recommendedName>
        <fullName evidence="5">RNA polymerase sigma-70 region 2 domain-containing protein</fullName>
    </recommendedName>
</protein>
<sequence>MLQRTNHQEPTPVSKSTWQDIHFLIDLLEKLQPHILKCLNHFSIHPDDKEDLQQEIFFKLFKALRQFDFSKEIPLAHYVNRTIKNAKNDYIRKKLADLRRQRLLENEMLISVQMLRQARQTDEIILKKETLTMLHQSIEKLTELEQGIINYILNDYKPSEIACILNLNVKIVYNTIHRCKLKLKRAFNPKRSN</sequence>
<dbReference type="RefSeq" id="WP_019468576.1">
    <property type="nucleotide sequence ID" value="NZ_BKAS01000012.1"/>
</dbReference>
<dbReference type="Gene3D" id="1.10.10.10">
    <property type="entry name" value="Winged helix-like DNA-binding domain superfamily/Winged helix DNA-binding domain"/>
    <property type="match status" value="1"/>
</dbReference>
<comment type="caution">
    <text evidence="6">The sequence shown here is derived from an EMBL/GenBank/DDBJ whole genome shotgun (WGS) entry which is preliminary data.</text>
</comment>
<dbReference type="GO" id="GO:0006352">
    <property type="term" value="P:DNA-templated transcription initiation"/>
    <property type="evidence" value="ECO:0007669"/>
    <property type="project" value="InterPro"/>
</dbReference>
<keyword evidence="1" id="KW-0805">Transcription regulation</keyword>
<dbReference type="InterPro" id="IPR013325">
    <property type="entry name" value="RNA_pol_sigma_r2"/>
</dbReference>
<evidence type="ECO:0000259" key="5">
    <source>
        <dbReference type="Pfam" id="PF04542"/>
    </source>
</evidence>
<dbReference type="PATRIC" id="fig|74704.6.peg.2664"/>
<evidence type="ECO:0000256" key="2">
    <source>
        <dbReference type="ARBA" id="ARBA00023082"/>
    </source>
</evidence>
<reference evidence="6 7" key="1">
    <citation type="submission" date="2015-03" db="EMBL/GenBank/DDBJ databases">
        <title>Genome Assembly of Staphylococcus cohnii subsp. cohnii strain G22B2.</title>
        <authorList>
            <person name="Nair G."/>
            <person name="Kaur G."/>
            <person name="Khatri I."/>
            <person name="Singh N.K."/>
            <person name="Sathyabama S."/>
            <person name="Maurya S.K."/>
            <person name="Subramanian S."/>
            <person name="Agrewala J.N."/>
            <person name="Mayilraj S."/>
        </authorList>
    </citation>
    <scope>NUCLEOTIDE SEQUENCE [LARGE SCALE GENOMIC DNA]</scope>
    <source>
        <strain evidence="6 7">G22B2</strain>
    </source>
</reference>
<gene>
    <name evidence="6" type="ORF">UF66_2552</name>
</gene>
<keyword evidence="4" id="KW-0804">Transcription</keyword>
<evidence type="ECO:0000313" key="7">
    <source>
        <dbReference type="Proteomes" id="UP000034455"/>
    </source>
</evidence>
<evidence type="ECO:0000256" key="1">
    <source>
        <dbReference type="ARBA" id="ARBA00023015"/>
    </source>
</evidence>
<evidence type="ECO:0000256" key="4">
    <source>
        <dbReference type="ARBA" id="ARBA00023163"/>
    </source>
</evidence>
<keyword evidence="2" id="KW-0731">Sigma factor</keyword>
<evidence type="ECO:0000256" key="3">
    <source>
        <dbReference type="ARBA" id="ARBA00023125"/>
    </source>
</evidence>
<feature type="domain" description="RNA polymerase sigma-70 region 2" evidence="5">
    <location>
        <begin position="27"/>
        <end position="94"/>
    </location>
</feature>
<dbReference type="InterPro" id="IPR014284">
    <property type="entry name" value="RNA_pol_sigma-70_dom"/>
</dbReference>
<dbReference type="Pfam" id="PF04542">
    <property type="entry name" value="Sigma70_r2"/>
    <property type="match status" value="1"/>
</dbReference>
<dbReference type="SUPFAM" id="SSF88946">
    <property type="entry name" value="Sigma2 domain of RNA polymerase sigma factors"/>
    <property type="match status" value="1"/>
</dbReference>
<dbReference type="InterPro" id="IPR036388">
    <property type="entry name" value="WH-like_DNA-bd_sf"/>
</dbReference>
<accession>A0A0M2P2R1</accession>
<dbReference type="NCBIfam" id="TIGR02937">
    <property type="entry name" value="sigma70-ECF"/>
    <property type="match status" value="1"/>
</dbReference>
<dbReference type="Proteomes" id="UP000034455">
    <property type="component" value="Unassembled WGS sequence"/>
</dbReference>
<dbReference type="EMBL" id="LAKJ01000009">
    <property type="protein sequence ID" value="KKI64213.1"/>
    <property type="molecule type" value="Genomic_DNA"/>
</dbReference>
<name>A0A0M2P2R1_STACC</name>
<dbReference type="GeneID" id="58098483"/>